<dbReference type="InterPro" id="IPR029063">
    <property type="entry name" value="SAM-dependent_MTases_sf"/>
</dbReference>
<comment type="similarity">
    <text evidence="5">Belongs to the class I-like SAM-binding methyltransferase superfamily. RsmB/NOP family.</text>
</comment>
<keyword evidence="1 5" id="KW-0489">Methyltransferase</keyword>
<accession>A0ABR4A6B6</accession>
<evidence type="ECO:0000256" key="3">
    <source>
        <dbReference type="ARBA" id="ARBA00022691"/>
    </source>
</evidence>
<name>A0ABR4A6B6_9LECA</name>
<keyword evidence="2 5" id="KW-0808">Transferase</keyword>
<keyword evidence="3 5" id="KW-0949">S-adenosyl-L-methionine</keyword>
<evidence type="ECO:0000313" key="9">
    <source>
        <dbReference type="Proteomes" id="UP001590950"/>
    </source>
</evidence>
<dbReference type="InterPro" id="IPR049561">
    <property type="entry name" value="NSUN5_7_fdxn-like"/>
</dbReference>
<dbReference type="PROSITE" id="PS51686">
    <property type="entry name" value="SAM_MT_RSMB_NOP"/>
    <property type="match status" value="1"/>
</dbReference>
<dbReference type="PRINTS" id="PR02008">
    <property type="entry name" value="RCMTFAMILY"/>
</dbReference>
<dbReference type="InterPro" id="IPR048889">
    <property type="entry name" value="NSUN5_RCM1_N"/>
</dbReference>
<evidence type="ECO:0000256" key="2">
    <source>
        <dbReference type="ARBA" id="ARBA00022679"/>
    </source>
</evidence>
<dbReference type="Gene3D" id="3.40.50.150">
    <property type="entry name" value="Vaccinia Virus protein VP39"/>
    <property type="match status" value="1"/>
</dbReference>
<feature type="binding site" evidence="5">
    <location>
        <position position="320"/>
    </location>
    <ligand>
        <name>S-adenosyl-L-methionine</name>
        <dbReference type="ChEBI" id="CHEBI:59789"/>
    </ligand>
</feature>
<gene>
    <name evidence="8" type="ORF">N7G274_008410</name>
</gene>
<keyword evidence="4 5" id="KW-0694">RNA-binding</keyword>
<dbReference type="InterPro" id="IPR049560">
    <property type="entry name" value="MeTrfase_RsmB-F_NOP2_cat"/>
</dbReference>
<feature type="domain" description="SAM-dependent MTase RsmB/NOP-type" evidence="7">
    <location>
        <begin position="152"/>
        <end position="527"/>
    </location>
</feature>
<dbReference type="Pfam" id="PF21153">
    <property type="entry name" value="NSUN5_N"/>
    <property type="match status" value="1"/>
</dbReference>
<comment type="caution">
    <text evidence="8">The sequence shown here is derived from an EMBL/GenBank/DDBJ whole genome shotgun (WGS) entry which is preliminary data.</text>
</comment>
<feature type="active site" description="Nucleophile" evidence="5">
    <location>
        <position position="440"/>
    </location>
</feature>
<evidence type="ECO:0000256" key="5">
    <source>
        <dbReference type="PROSITE-ProRule" id="PRU01023"/>
    </source>
</evidence>
<dbReference type="Proteomes" id="UP001590950">
    <property type="component" value="Unassembled WGS sequence"/>
</dbReference>
<protein>
    <recommendedName>
        <fullName evidence="7">SAM-dependent MTase RsmB/NOP-type domain-containing protein</fullName>
    </recommendedName>
</protein>
<evidence type="ECO:0000256" key="1">
    <source>
        <dbReference type="ARBA" id="ARBA00022603"/>
    </source>
</evidence>
<keyword evidence="9" id="KW-1185">Reference proteome</keyword>
<reference evidence="8 9" key="1">
    <citation type="submission" date="2024-09" db="EMBL/GenBank/DDBJ databases">
        <title>Rethinking Asexuality: The Enigmatic Case of Functional Sexual Genes in Lepraria (Stereocaulaceae).</title>
        <authorList>
            <person name="Doellman M."/>
            <person name="Sun Y."/>
            <person name="Barcenas-Pena A."/>
            <person name="Lumbsch H.T."/>
            <person name="Grewe F."/>
        </authorList>
    </citation>
    <scope>NUCLEOTIDE SEQUENCE [LARGE SCALE GENOMIC DNA]</scope>
    <source>
        <strain evidence="8 9">Mercado 3170</strain>
    </source>
</reference>
<dbReference type="InterPro" id="IPR001678">
    <property type="entry name" value="MeTrfase_RsmB-F_NOP2_dom"/>
</dbReference>
<organism evidence="8 9">
    <name type="scientific">Stereocaulon virgatum</name>
    <dbReference type="NCBI Taxonomy" id="373712"/>
    <lineage>
        <taxon>Eukaryota</taxon>
        <taxon>Fungi</taxon>
        <taxon>Dikarya</taxon>
        <taxon>Ascomycota</taxon>
        <taxon>Pezizomycotina</taxon>
        <taxon>Lecanoromycetes</taxon>
        <taxon>OSLEUM clade</taxon>
        <taxon>Lecanoromycetidae</taxon>
        <taxon>Lecanorales</taxon>
        <taxon>Lecanorineae</taxon>
        <taxon>Stereocaulaceae</taxon>
        <taxon>Stereocaulon</taxon>
    </lineage>
</organism>
<dbReference type="InterPro" id="IPR023267">
    <property type="entry name" value="RCMT"/>
</dbReference>
<feature type="binding site" evidence="5">
    <location>
        <position position="291"/>
    </location>
    <ligand>
        <name>S-adenosyl-L-methionine</name>
        <dbReference type="ChEBI" id="CHEBI:59789"/>
    </ligand>
</feature>
<evidence type="ECO:0000313" key="8">
    <source>
        <dbReference type="EMBL" id="KAL2038888.1"/>
    </source>
</evidence>
<dbReference type="EMBL" id="JBEFKJ010000029">
    <property type="protein sequence ID" value="KAL2038888.1"/>
    <property type="molecule type" value="Genomic_DNA"/>
</dbReference>
<dbReference type="PANTHER" id="PTHR22807:SF4">
    <property type="entry name" value="28S RRNA (CYTOSINE-C(5))-METHYLTRANSFERASE"/>
    <property type="match status" value="1"/>
</dbReference>
<dbReference type="Pfam" id="PF21148">
    <property type="entry name" value="NSUN5_fdxn-like"/>
    <property type="match status" value="1"/>
</dbReference>
<evidence type="ECO:0000259" key="7">
    <source>
        <dbReference type="PROSITE" id="PS51686"/>
    </source>
</evidence>
<feature type="binding site" evidence="5">
    <location>
        <position position="340"/>
    </location>
    <ligand>
        <name>S-adenosyl-L-methionine</name>
        <dbReference type="ChEBI" id="CHEBI:59789"/>
    </ligand>
</feature>
<proteinExistence type="inferred from homology"/>
<dbReference type="Gene3D" id="3.30.70.1170">
    <property type="entry name" value="Sun protein, domain 3"/>
    <property type="match status" value="1"/>
</dbReference>
<evidence type="ECO:0000256" key="6">
    <source>
        <dbReference type="SAM" id="MobiDB-lite"/>
    </source>
</evidence>
<feature type="binding site" evidence="5">
    <location>
        <begin position="261"/>
        <end position="267"/>
    </location>
    <ligand>
        <name>S-adenosyl-L-methionine</name>
        <dbReference type="ChEBI" id="CHEBI:59789"/>
    </ligand>
</feature>
<dbReference type="PANTHER" id="PTHR22807">
    <property type="entry name" value="NOP2 YEAST -RELATED NOL1/NOP2/FMU SUN DOMAIN-CONTAINING"/>
    <property type="match status" value="1"/>
</dbReference>
<feature type="region of interest" description="Disordered" evidence="6">
    <location>
        <begin position="531"/>
        <end position="556"/>
    </location>
</feature>
<dbReference type="Pfam" id="PF01189">
    <property type="entry name" value="Methyltr_RsmB-F"/>
    <property type="match status" value="1"/>
</dbReference>
<sequence length="556" mass="61323">MSLYHDAAALLVPGSDQAGTLKSRVFNCKDLKSPPKQVYALLSEASRWSSVLSEVVEKSQLLQLERKLSPSLALLLVHDLLLNKRGISAPASHPLRTSVEKHKARLAAELTKARLKRGFISIEDLRVYVETGNIQTDHQGSASLSHNEDRAGVAARRWPHPRWVRVNTIKTSLDEQLRTTFAGYKHSSSLEQLLDVTTSRTEKLLHIDKHIPNLLALPPLTDVSKTPAYTNGLIIFQDKASCFPAYLLDVKPEDGNCMDACAAPGNKTTHLAAIADQRGVGGSKPQIYACERDKTRALTLQQMVRIAGAENHVTIKAGQDFLRMESSQPPSDGVGALLLDPSCSGSGIVGRDEVSEVILPRSELTYVPQSRSKKRKRKAPVEASQPIVETPVVPEETPLNGDDSSDRLSTRLAALSAFQLKLLLHAFEFPKARKITYSTCSVYLQENEHVVTKALESPIAKKRGWRILQRDQQISGMKAWEIRGNSQACREVSETGDVDQVAEACIRCEKGTKEGTQGFFVAAFIRDGKEQVPQKSLEEEEEEEDWGGFSDGSYSL</sequence>
<evidence type="ECO:0000256" key="4">
    <source>
        <dbReference type="ARBA" id="ARBA00022884"/>
    </source>
</evidence>
<dbReference type="SUPFAM" id="SSF53335">
    <property type="entry name" value="S-adenosyl-L-methionine-dependent methyltransferases"/>
    <property type="match status" value="1"/>
</dbReference>